<accession>A0ACC3BNR2</accession>
<dbReference type="Proteomes" id="UP000798662">
    <property type="component" value="Chromosome 1"/>
</dbReference>
<protein>
    <submittedName>
        <fullName evidence="1">Uncharacterized protein</fullName>
    </submittedName>
</protein>
<comment type="caution">
    <text evidence="1">The sequence shown here is derived from an EMBL/GenBank/DDBJ whole genome shotgun (WGS) entry which is preliminary data.</text>
</comment>
<organism evidence="1 2">
    <name type="scientific">Pyropia yezoensis</name>
    <name type="common">Susabi-nori</name>
    <name type="synonym">Porphyra yezoensis</name>
    <dbReference type="NCBI Taxonomy" id="2788"/>
    <lineage>
        <taxon>Eukaryota</taxon>
        <taxon>Rhodophyta</taxon>
        <taxon>Bangiophyceae</taxon>
        <taxon>Bangiales</taxon>
        <taxon>Bangiaceae</taxon>
        <taxon>Pyropia</taxon>
    </lineage>
</organism>
<keyword evidence="2" id="KW-1185">Reference proteome</keyword>
<gene>
    <name evidence="1" type="ORF">I4F81_002148</name>
</gene>
<proteinExistence type="predicted"/>
<dbReference type="EMBL" id="CM020618">
    <property type="protein sequence ID" value="KAK1859553.1"/>
    <property type="molecule type" value="Genomic_DNA"/>
</dbReference>
<reference evidence="1" key="1">
    <citation type="submission" date="2019-11" db="EMBL/GenBank/DDBJ databases">
        <title>Nori genome reveals adaptations in red seaweeds to the harsh intertidal environment.</title>
        <authorList>
            <person name="Wang D."/>
            <person name="Mao Y."/>
        </authorList>
    </citation>
    <scope>NUCLEOTIDE SEQUENCE</scope>
    <source>
        <tissue evidence="1">Gametophyte</tissue>
    </source>
</reference>
<sequence length="860" mass="90120">MKPPRYGHMLADGLPGTDAEGRRFGVYDGPLRGVPGVGDASGGGGGGGGNGGSSGGGAGSSGGVAGAFSYGGGGLLSPVGDDEDQSLASLSYRYTTRKSASNRYPANTAVARFSRRAWIDASLRRARARMAASVKSLVSAARSAQIVASRYSYLAVLAVLAIPFCGGLFLVLAATSGRRSAAAIAREGVDPLSDIPGLPPELRQIHELATGGASGTNGSAPGGVRGLVAAHATSSVPLTPVMGDALRVQRTKVVFKTRSPKVSLLLACKNREAAVEMEATAWSTLEGVGEIILVDWGDSMPALATFPVLAEMASSGKLLRVTAGNSTTPWSLPRAYNLAASLASGLYLLKLDCDTNVLPGFLKQHPVNLHSPAFYTTANDVLSGVLLVSRSRFLHVGGYDERLVGFGGEAVDLRARLTKEGGEQMQLVEDLVVHSRSEELLYMDDAVVVPGLARRRHALGLKYASQPWSSSLAHRMGNKYELGYSAAHSLVRATIKTEAPELFSVLGAEKTAEVTATVTSETLHDDFRVPWDVIPQLSVADQAYLVSRFHATKQDARALFALLGGLAAGERLHCLVSALQLGLERKLPVVVVWAGQEPSDEGARGDNLITLEDILDMKATNEKLAEMGGRLGGDGGDGVPAVQLISMREWKCRQRDVHACASLDEGSDPAYGEVAQLPVPLVRTVWDETAPVPLRPGAHTLLRLGGHVRIGNEVSRAAVYGALVPNSAVAAALADRGGGEDKVAVYATTNKVAAERFGGPQFAPEGAGPALNDKEEVRLVVTGPGWVPMKEYLYGAGAIKDMGLKVGARRSVLKAVAEVADALAAAKCKTVWPELSLLADTYGDTGAMALLDTQPLAQNY</sequence>
<evidence type="ECO:0000313" key="2">
    <source>
        <dbReference type="Proteomes" id="UP000798662"/>
    </source>
</evidence>
<name>A0ACC3BNR2_PYRYE</name>
<evidence type="ECO:0000313" key="1">
    <source>
        <dbReference type="EMBL" id="KAK1859553.1"/>
    </source>
</evidence>